<reference evidence="1" key="1">
    <citation type="submission" date="2018-11" db="EMBL/GenBank/DDBJ databases">
        <title>The sequence and de novo assembly of Larimichthys crocea genome using PacBio and Hi-C technologies.</title>
        <authorList>
            <person name="Xu P."/>
            <person name="Chen B."/>
            <person name="Zhou Z."/>
            <person name="Ke Q."/>
            <person name="Wu Y."/>
            <person name="Bai H."/>
            <person name="Pu F."/>
        </authorList>
    </citation>
    <scope>NUCLEOTIDE SEQUENCE</scope>
    <source>
        <tissue evidence="1">Muscle</tissue>
    </source>
</reference>
<organism evidence="1 2">
    <name type="scientific">Larimichthys crocea</name>
    <name type="common">Large yellow croaker</name>
    <name type="synonym">Pseudosciaena crocea</name>
    <dbReference type="NCBI Taxonomy" id="215358"/>
    <lineage>
        <taxon>Eukaryota</taxon>
        <taxon>Metazoa</taxon>
        <taxon>Chordata</taxon>
        <taxon>Craniata</taxon>
        <taxon>Vertebrata</taxon>
        <taxon>Euteleostomi</taxon>
        <taxon>Actinopterygii</taxon>
        <taxon>Neopterygii</taxon>
        <taxon>Teleostei</taxon>
        <taxon>Neoteleostei</taxon>
        <taxon>Acanthomorphata</taxon>
        <taxon>Eupercaria</taxon>
        <taxon>Sciaenidae</taxon>
        <taxon>Larimichthys</taxon>
    </lineage>
</organism>
<dbReference type="Proteomes" id="UP000793456">
    <property type="component" value="Chromosome IX"/>
</dbReference>
<name>A0ACD3R726_LARCR</name>
<keyword evidence="2" id="KW-1185">Reference proteome</keyword>
<comment type="caution">
    <text evidence="1">The sequence shown here is derived from an EMBL/GenBank/DDBJ whole genome shotgun (WGS) entry which is preliminary data.</text>
</comment>
<proteinExistence type="predicted"/>
<evidence type="ECO:0000313" key="1">
    <source>
        <dbReference type="EMBL" id="TMS15200.1"/>
    </source>
</evidence>
<accession>A0ACD3R726</accession>
<protein>
    <submittedName>
        <fullName evidence="1">Uncharacterized protein</fullName>
    </submittedName>
</protein>
<evidence type="ECO:0000313" key="2">
    <source>
        <dbReference type="Proteomes" id="UP000793456"/>
    </source>
</evidence>
<gene>
    <name evidence="1" type="ORF">E3U43_021662</name>
</gene>
<dbReference type="EMBL" id="CM011682">
    <property type="protein sequence ID" value="TMS15200.1"/>
    <property type="molecule type" value="Genomic_DNA"/>
</dbReference>
<sequence length="61" mass="6627">MPTVEFSTGSIVSMTPKKRTSIFEVSRPSHLSSQPITVCHQCPGQVQDTLRGPAAETEIQV</sequence>